<dbReference type="InterPro" id="IPR006840">
    <property type="entry name" value="ChaC"/>
</dbReference>
<dbReference type="EMBL" id="HBGR01000441">
    <property type="protein sequence ID" value="CAD9366895.1"/>
    <property type="molecule type" value="Transcribed_RNA"/>
</dbReference>
<dbReference type="GO" id="GO:0061928">
    <property type="term" value="F:glutathione specific gamma-glutamylcyclotransferase activity"/>
    <property type="evidence" value="ECO:0007669"/>
    <property type="project" value="UniProtKB-EC"/>
</dbReference>
<dbReference type="AlphaFoldDB" id="A0A7S2F1S5"/>
<accession>A0A7S2F1S5</accession>
<dbReference type="GO" id="GO:0005737">
    <property type="term" value="C:cytoplasm"/>
    <property type="evidence" value="ECO:0007669"/>
    <property type="project" value="TreeGrafter"/>
</dbReference>
<sequence length="242" mass="26901">MPFLLFGYGSLISNPASIGDPSICKVQNVHDGYIRGFRRCWHQGSTDHRGVPGAPGRTVTLTVDASSYVMGRAFKIDDEPEREKVAMAYLEHREKQYDQRLEVPFYAGPPPPPGCDDVDDEPLGTCLVFVGTPNENANVNYLGPPESMASLARQIASARGPSGHNREYLYALSGAMRSFLDGEFAHHDRRAHEIFQAADFHGQAEALKDDAYDELTSLFLLERLVKAYSELDPEKVDYTSNM</sequence>
<dbReference type="Pfam" id="PF04752">
    <property type="entry name" value="ChaC"/>
    <property type="match status" value="1"/>
</dbReference>
<proteinExistence type="predicted"/>
<dbReference type="CDD" id="cd06661">
    <property type="entry name" value="GGCT_like"/>
    <property type="match status" value="1"/>
</dbReference>
<dbReference type="InterPro" id="IPR013024">
    <property type="entry name" value="GGCT-like"/>
</dbReference>
<protein>
    <recommendedName>
        <fullName evidence="1">glutathione-specific gamma-glutamylcyclotransferase</fullName>
        <ecNumber evidence="1">4.3.2.7</ecNumber>
    </recommendedName>
</protein>
<keyword evidence="2" id="KW-0456">Lyase</keyword>
<dbReference type="PANTHER" id="PTHR12192:SF2">
    <property type="entry name" value="GLUTATHIONE-SPECIFIC GAMMA-GLUTAMYLCYCLOTRANSFERASE 2"/>
    <property type="match status" value="1"/>
</dbReference>
<dbReference type="PANTHER" id="PTHR12192">
    <property type="entry name" value="CATION TRANSPORT PROTEIN CHAC-RELATED"/>
    <property type="match status" value="1"/>
</dbReference>
<evidence type="ECO:0000256" key="1">
    <source>
        <dbReference type="ARBA" id="ARBA00012344"/>
    </source>
</evidence>
<dbReference type="GO" id="GO:0006751">
    <property type="term" value="P:glutathione catabolic process"/>
    <property type="evidence" value="ECO:0007669"/>
    <property type="project" value="InterPro"/>
</dbReference>
<evidence type="ECO:0000313" key="3">
    <source>
        <dbReference type="EMBL" id="CAD9366895.1"/>
    </source>
</evidence>
<gene>
    <name evidence="3" type="ORF">PPRO1471_LOCUS273</name>
</gene>
<name>A0A7S2F1S5_9CHLO</name>
<evidence type="ECO:0000256" key="2">
    <source>
        <dbReference type="ARBA" id="ARBA00023239"/>
    </source>
</evidence>
<dbReference type="EC" id="4.3.2.7" evidence="1"/>
<organism evidence="3">
    <name type="scientific">Pycnococcus provasolii</name>
    <dbReference type="NCBI Taxonomy" id="41880"/>
    <lineage>
        <taxon>Eukaryota</taxon>
        <taxon>Viridiplantae</taxon>
        <taxon>Chlorophyta</taxon>
        <taxon>Pseudoscourfieldiophyceae</taxon>
        <taxon>Pseudoscourfieldiales</taxon>
        <taxon>Pycnococcaceae</taxon>
        <taxon>Pycnococcus</taxon>
    </lineage>
</organism>
<reference evidence="3" key="1">
    <citation type="submission" date="2021-01" db="EMBL/GenBank/DDBJ databases">
        <authorList>
            <person name="Corre E."/>
            <person name="Pelletier E."/>
            <person name="Niang G."/>
            <person name="Scheremetjew M."/>
            <person name="Finn R."/>
            <person name="Kale V."/>
            <person name="Holt S."/>
            <person name="Cochrane G."/>
            <person name="Meng A."/>
            <person name="Brown T."/>
            <person name="Cohen L."/>
        </authorList>
    </citation>
    <scope>NUCLEOTIDE SEQUENCE</scope>
    <source>
        <strain evidence="3">RCC733</strain>
    </source>
</reference>